<accession>A0A445GNC8</accession>
<name>A0A445GNC8_GLYSO</name>
<feature type="domain" description="DUF7913" evidence="1">
    <location>
        <begin position="6"/>
        <end position="123"/>
    </location>
</feature>
<protein>
    <recommendedName>
        <fullName evidence="5">DRBM domain-containing protein</fullName>
    </recommendedName>
</protein>
<evidence type="ECO:0000313" key="4">
    <source>
        <dbReference type="Proteomes" id="UP000289340"/>
    </source>
</evidence>
<dbReference type="Pfam" id="PF25500">
    <property type="entry name" value="DUF7913"/>
    <property type="match status" value="1"/>
</dbReference>
<dbReference type="PANTHER" id="PTHR33913">
    <property type="entry name" value="ALEURONE LAYER MORPHOGENESIS PROTEIN"/>
    <property type="match status" value="1"/>
</dbReference>
<dbReference type="PANTHER" id="PTHR33913:SF3">
    <property type="entry name" value="ALEURONE LAYER MORPHOGENESIS PROTEIN"/>
    <property type="match status" value="1"/>
</dbReference>
<comment type="caution">
    <text evidence="3">The sequence shown here is derived from an EMBL/GenBank/DDBJ whole genome shotgun (WGS) entry which is preliminary data.</text>
</comment>
<dbReference type="EMBL" id="QZWG01000015">
    <property type="protein sequence ID" value="RZB62795.1"/>
    <property type="molecule type" value="Genomic_DNA"/>
</dbReference>
<dbReference type="Proteomes" id="UP000289340">
    <property type="component" value="Chromosome 15"/>
</dbReference>
<gene>
    <name evidence="3" type="ORF">D0Y65_039820</name>
</gene>
<dbReference type="AlphaFoldDB" id="A0A445GNC8"/>
<organism evidence="3 4">
    <name type="scientific">Glycine soja</name>
    <name type="common">Wild soybean</name>
    <dbReference type="NCBI Taxonomy" id="3848"/>
    <lineage>
        <taxon>Eukaryota</taxon>
        <taxon>Viridiplantae</taxon>
        <taxon>Streptophyta</taxon>
        <taxon>Embryophyta</taxon>
        <taxon>Tracheophyta</taxon>
        <taxon>Spermatophyta</taxon>
        <taxon>Magnoliopsida</taxon>
        <taxon>eudicotyledons</taxon>
        <taxon>Gunneridae</taxon>
        <taxon>Pentapetalae</taxon>
        <taxon>rosids</taxon>
        <taxon>fabids</taxon>
        <taxon>Fabales</taxon>
        <taxon>Fabaceae</taxon>
        <taxon>Papilionoideae</taxon>
        <taxon>50 kb inversion clade</taxon>
        <taxon>NPAAA clade</taxon>
        <taxon>indigoferoid/millettioid clade</taxon>
        <taxon>Phaseoleae</taxon>
        <taxon>Glycine</taxon>
        <taxon>Glycine subgen. Soja</taxon>
    </lineage>
</organism>
<dbReference type="InterPro" id="IPR057235">
    <property type="entry name" value="DUF7913"/>
</dbReference>
<keyword evidence="4" id="KW-1185">Reference proteome</keyword>
<dbReference type="InterPro" id="IPR057237">
    <property type="entry name" value="DUF7915"/>
</dbReference>
<reference evidence="3 4" key="1">
    <citation type="submission" date="2018-09" db="EMBL/GenBank/DDBJ databases">
        <title>A high-quality reference genome of wild soybean provides a powerful tool to mine soybean genomes.</title>
        <authorList>
            <person name="Xie M."/>
            <person name="Chung C.Y.L."/>
            <person name="Li M.-W."/>
            <person name="Wong F.-L."/>
            <person name="Chan T.-F."/>
            <person name="Lam H.-M."/>
        </authorList>
    </citation>
    <scope>NUCLEOTIDE SEQUENCE [LARGE SCALE GENOMIC DNA]</scope>
    <source>
        <strain evidence="4">cv. W05</strain>
        <tissue evidence="3">Hypocotyl of etiolated seedlings</tissue>
    </source>
</reference>
<sequence>MASSSDVCPTEDALKAFLEYLVDPVLPAKPSTPDNPPSPSQQHLVAKQVHSVVLLYNYYHRKQYPELAFLPFVEFCKLALVLRPTLSVHMKSMLKPDETELVEQLSLTEDKILNACNICTCLDASKNVPDVEGWPISKVSVLLIDSKKENCFLLFSYITEGVWSVVEKDVDTFSQSSEITSGAIQTYKKRRVIKKPTKKELNSEEDGILQIGYSAVKEAAGINKTDITSFESYTVYSQSKVKTASRFYIMKCSQLINKEFIQPIKSLIERLRGPLINRSSSCWTVTSVVEYFHVLPYSEIISEWISRETFSNSLQGSRLAEKNTMMGCPEVKKSYISSEGMSIGLDIKPSIDAIEALNQNENNGSCAVTCSASIKETQNVYVDNTLASPSKNKEECQHIANTLQVNEDQEIENPFVQHYSNRSKNPIKAEYGGSTRMLITEGGTKDQSKGKILSKTAKASFENDPTEECVLIAYNPISDLEKFQTIASNGKTLSKTAEASFENDPIEERALIAYHPISDLEKFQTIASKGKALSQIAKASSENDSIEECALIANNPNSDLEKLQIIASKGMTLSQTAKASFENDSIKECALITNNLNSDLGKLQILIASKGKSLSQTALNALMQKRNALALQQRMIEDEIALCDKKIQRMLTLGGEDDLELSIESLIEGCNDTWVRNQGRTCQHLEDQHLPPYIKQRRLTEAVLIMQSPCEELDGICRENSWLLPIYRVSESNGGFQATVAVKGLDFECSCGGNLCAHPHEARDSAAAQMLANLRNMAKSDH</sequence>
<proteinExistence type="predicted"/>
<evidence type="ECO:0000259" key="1">
    <source>
        <dbReference type="Pfam" id="PF25500"/>
    </source>
</evidence>
<evidence type="ECO:0000259" key="2">
    <source>
        <dbReference type="Pfam" id="PF25502"/>
    </source>
</evidence>
<evidence type="ECO:0000313" key="3">
    <source>
        <dbReference type="EMBL" id="RZB62795.1"/>
    </source>
</evidence>
<feature type="domain" description="DUF7915" evidence="2">
    <location>
        <begin position="159"/>
        <end position="307"/>
    </location>
</feature>
<dbReference type="Pfam" id="PF25502">
    <property type="entry name" value="DUF7915"/>
    <property type="match status" value="1"/>
</dbReference>
<dbReference type="Gramene" id="XM_028348640.1">
    <property type="protein sequence ID" value="XP_028204441.1"/>
    <property type="gene ID" value="LOC114388245"/>
</dbReference>
<evidence type="ECO:0008006" key="5">
    <source>
        <dbReference type="Google" id="ProtNLM"/>
    </source>
</evidence>